<dbReference type="GO" id="GO:0016491">
    <property type="term" value="F:oxidoreductase activity"/>
    <property type="evidence" value="ECO:0007669"/>
    <property type="project" value="InterPro"/>
</dbReference>
<feature type="transmembrane region" description="Helical" evidence="5">
    <location>
        <begin position="82"/>
        <end position="103"/>
    </location>
</feature>
<keyword evidence="3 5" id="KW-1133">Transmembrane helix</keyword>
<reference evidence="7 8" key="1">
    <citation type="journal article" date="2013" name="Genome Biol.">
        <title>Genome of Acanthamoeba castellanii highlights extensive lateral gene transfer and early evolution of tyrosine kinase signaling.</title>
        <authorList>
            <person name="Clarke M."/>
            <person name="Lohan A.J."/>
            <person name="Liu B."/>
            <person name="Lagkouvardos I."/>
            <person name="Roy S."/>
            <person name="Zafar N."/>
            <person name="Bertelli C."/>
            <person name="Schilde C."/>
            <person name="Kianianmomeni A."/>
            <person name="Burglin T.R."/>
            <person name="Frech C."/>
            <person name="Turcotte B."/>
            <person name="Kopec K.O."/>
            <person name="Synnott J.M."/>
            <person name="Choo C."/>
            <person name="Paponov I."/>
            <person name="Finkler A."/>
            <person name="Soon Heng Tan C."/>
            <person name="Hutchins A.P."/>
            <person name="Weinmeier T."/>
            <person name="Rattei T."/>
            <person name="Chu J.S."/>
            <person name="Gimenez G."/>
            <person name="Irimia M."/>
            <person name="Rigden D.J."/>
            <person name="Fitzpatrick D.A."/>
            <person name="Lorenzo-Morales J."/>
            <person name="Bateman A."/>
            <person name="Chiu C.H."/>
            <person name="Tang P."/>
            <person name="Hegemann P."/>
            <person name="Fromm H."/>
            <person name="Raoult D."/>
            <person name="Greub G."/>
            <person name="Miranda-Saavedra D."/>
            <person name="Chen N."/>
            <person name="Nash P."/>
            <person name="Ginger M.L."/>
            <person name="Horn M."/>
            <person name="Schaap P."/>
            <person name="Caler L."/>
            <person name="Loftus B."/>
        </authorList>
    </citation>
    <scope>NUCLEOTIDE SEQUENCE [LARGE SCALE GENOMIC DNA]</scope>
    <source>
        <strain evidence="7 8">Neff</strain>
    </source>
</reference>
<comment type="subcellular location">
    <subcellularLocation>
        <location evidence="1">Membrane</location>
    </subcellularLocation>
</comment>
<dbReference type="GO" id="GO:0005506">
    <property type="term" value="F:iron ion binding"/>
    <property type="evidence" value="ECO:0007669"/>
    <property type="project" value="InterPro"/>
</dbReference>
<dbReference type="STRING" id="1257118.L8HCX0"/>
<dbReference type="Proteomes" id="UP000011083">
    <property type="component" value="Unassembled WGS sequence"/>
</dbReference>
<dbReference type="InterPro" id="IPR006694">
    <property type="entry name" value="Fatty_acid_hydroxylase"/>
</dbReference>
<feature type="domain" description="Fatty acid hydroxylase" evidence="6">
    <location>
        <begin position="128"/>
        <end position="244"/>
    </location>
</feature>
<evidence type="ECO:0000256" key="2">
    <source>
        <dbReference type="ARBA" id="ARBA00022692"/>
    </source>
</evidence>
<name>L8HCX0_ACACF</name>
<accession>L8HCX0</accession>
<evidence type="ECO:0000256" key="3">
    <source>
        <dbReference type="ARBA" id="ARBA00022989"/>
    </source>
</evidence>
<dbReference type="GO" id="GO:0016020">
    <property type="term" value="C:membrane"/>
    <property type="evidence" value="ECO:0007669"/>
    <property type="project" value="UniProtKB-SubCell"/>
</dbReference>
<dbReference type="GeneID" id="14924005"/>
<dbReference type="GO" id="GO:0008610">
    <property type="term" value="P:lipid biosynthetic process"/>
    <property type="evidence" value="ECO:0007669"/>
    <property type="project" value="InterPro"/>
</dbReference>
<evidence type="ECO:0000256" key="5">
    <source>
        <dbReference type="SAM" id="Phobius"/>
    </source>
</evidence>
<evidence type="ECO:0000259" key="6">
    <source>
        <dbReference type="Pfam" id="PF04116"/>
    </source>
</evidence>
<gene>
    <name evidence="7" type="ORF">ACA1_360510</name>
</gene>
<dbReference type="PANTHER" id="PTHR11863">
    <property type="entry name" value="STEROL DESATURASE"/>
    <property type="match status" value="1"/>
</dbReference>
<evidence type="ECO:0000256" key="1">
    <source>
        <dbReference type="ARBA" id="ARBA00004370"/>
    </source>
</evidence>
<feature type="transmembrane region" description="Helical" evidence="5">
    <location>
        <begin position="186"/>
        <end position="205"/>
    </location>
</feature>
<dbReference type="KEGG" id="acan:ACA1_360510"/>
<proteinExistence type="predicted"/>
<keyword evidence="8" id="KW-1185">Reference proteome</keyword>
<organism evidence="7 8">
    <name type="scientific">Acanthamoeba castellanii (strain ATCC 30010 / Neff)</name>
    <dbReference type="NCBI Taxonomy" id="1257118"/>
    <lineage>
        <taxon>Eukaryota</taxon>
        <taxon>Amoebozoa</taxon>
        <taxon>Discosea</taxon>
        <taxon>Longamoebia</taxon>
        <taxon>Centramoebida</taxon>
        <taxon>Acanthamoebidae</taxon>
        <taxon>Acanthamoeba</taxon>
    </lineage>
</organism>
<evidence type="ECO:0000256" key="4">
    <source>
        <dbReference type="ARBA" id="ARBA00023136"/>
    </source>
</evidence>
<evidence type="ECO:0000313" key="7">
    <source>
        <dbReference type="EMBL" id="ELR23035.1"/>
    </source>
</evidence>
<dbReference type="VEuPathDB" id="AmoebaDB:ACA1_360510"/>
<dbReference type="AlphaFoldDB" id="L8HCX0"/>
<evidence type="ECO:0000313" key="8">
    <source>
        <dbReference type="Proteomes" id="UP000011083"/>
    </source>
</evidence>
<protein>
    <submittedName>
        <fullName evidence="7">4alpha-methyl-sterol C4-methyl-oxidase</fullName>
    </submittedName>
</protein>
<dbReference type="Pfam" id="PF04116">
    <property type="entry name" value="FA_hydroxylase"/>
    <property type="match status" value="1"/>
</dbReference>
<dbReference type="InterPro" id="IPR050307">
    <property type="entry name" value="Sterol_Desaturase_Related"/>
</dbReference>
<keyword evidence="4 5" id="KW-0472">Membrane</keyword>
<dbReference type="OMA" id="MARHIAI"/>
<dbReference type="EMBL" id="KB007867">
    <property type="protein sequence ID" value="ELR23035.1"/>
    <property type="molecule type" value="Genomic_DNA"/>
</dbReference>
<dbReference type="OrthoDB" id="1658724at2759"/>
<dbReference type="RefSeq" id="XP_004352512.1">
    <property type="nucleotide sequence ID" value="XM_004352460.1"/>
</dbReference>
<feature type="transmembrane region" description="Helical" evidence="5">
    <location>
        <begin position="17"/>
        <end position="41"/>
    </location>
</feature>
<keyword evidence="2 5" id="KW-0812">Transmembrane</keyword>
<sequence length="254" mass="29115">MEVIWGSILGLGLPERWLFALGTFVVHEAAFVPLNAILFLCHHRGWLNRFKIQVGGSPSSTSKASSHSPGHPFPKARLVRECIFSLCVNHLVLQIPTLYLVYPAFKYFGMRSDIASLPDAWEMARHIAIFILINDTGFYWMHRLMHTKWFYRSIHARHHRFTAPIGIASEFAHPVEQVLANQLPTILGAMLMGSHLLTFWVWLFLRIVETIEAHSGYSLPLSPFSLVPFMNGADVHDFHHSHNQWRRDQKEKAG</sequence>